<protein>
    <submittedName>
        <fullName evidence="2">Uncharacterized protein</fullName>
    </submittedName>
</protein>
<feature type="chain" id="PRO_5036491106" evidence="1">
    <location>
        <begin position="18"/>
        <end position="303"/>
    </location>
</feature>
<dbReference type="EnsemblMetazoa" id="G29786.1">
    <property type="protein sequence ID" value="G29786.1:cds"/>
    <property type="gene ID" value="G29786"/>
</dbReference>
<keyword evidence="1" id="KW-0732">Signal</keyword>
<name>A0A8W8LZ25_MAGGI</name>
<proteinExistence type="predicted"/>
<evidence type="ECO:0000313" key="3">
    <source>
        <dbReference type="Proteomes" id="UP000005408"/>
    </source>
</evidence>
<feature type="signal peptide" evidence="1">
    <location>
        <begin position="1"/>
        <end position="17"/>
    </location>
</feature>
<organism evidence="2 3">
    <name type="scientific">Magallana gigas</name>
    <name type="common">Pacific oyster</name>
    <name type="synonym">Crassostrea gigas</name>
    <dbReference type="NCBI Taxonomy" id="29159"/>
    <lineage>
        <taxon>Eukaryota</taxon>
        <taxon>Metazoa</taxon>
        <taxon>Spiralia</taxon>
        <taxon>Lophotrochozoa</taxon>
        <taxon>Mollusca</taxon>
        <taxon>Bivalvia</taxon>
        <taxon>Autobranchia</taxon>
        <taxon>Pteriomorphia</taxon>
        <taxon>Ostreida</taxon>
        <taxon>Ostreoidea</taxon>
        <taxon>Ostreidae</taxon>
        <taxon>Magallana</taxon>
    </lineage>
</organism>
<reference evidence="2" key="1">
    <citation type="submission" date="2022-08" db="UniProtKB">
        <authorList>
            <consortium name="EnsemblMetazoa"/>
        </authorList>
    </citation>
    <scope>IDENTIFICATION</scope>
    <source>
        <strain evidence="2">05x7-T-G4-1.051#20</strain>
    </source>
</reference>
<sequence length="303" mass="35876">MIVFFLSISFISLLTEACYYSPKCVIQNPNHGNCYMKRRDIHRVKPYEYTGKLSIKYYNVTTSTQAKQRLGKIQLSIERGTKRNLRYITIGIYEDSLSWKYLVKINNTKPFDENHMEVHVSCLKMSDQRVNMTIALRVKNPTRIKPTKIRHGRRKYKLQNHECLLIIFKTNPQSQRMAITVTAKNHRLCQRKRRGELTDNRQTKSIYSTPKNEKQILPKENCIVDVHKRTTSFWWNKQDQNIQIESCGIMNNASELIVGKIIENGNIVSCLTPYKKTEIYYPRIYYYHRRMKSFVSPCAFKKK</sequence>
<evidence type="ECO:0000256" key="1">
    <source>
        <dbReference type="SAM" id="SignalP"/>
    </source>
</evidence>
<dbReference type="Proteomes" id="UP000005408">
    <property type="component" value="Unassembled WGS sequence"/>
</dbReference>
<accession>A0A8W8LZ25</accession>
<keyword evidence="3" id="KW-1185">Reference proteome</keyword>
<evidence type="ECO:0000313" key="2">
    <source>
        <dbReference type="EnsemblMetazoa" id="G29786.1:cds"/>
    </source>
</evidence>
<dbReference type="AlphaFoldDB" id="A0A8W8LZ25"/>